<name>A0A6J7QVA6_9ZZZZ</name>
<evidence type="ECO:0000313" key="1">
    <source>
        <dbReference type="EMBL" id="CAB5020905.1"/>
    </source>
</evidence>
<dbReference type="AlphaFoldDB" id="A0A6J7QVA6"/>
<proteinExistence type="predicted"/>
<dbReference type="EMBL" id="CAFBPD010000258">
    <property type="protein sequence ID" value="CAB5020905.1"/>
    <property type="molecule type" value="Genomic_DNA"/>
</dbReference>
<sequence>MIEVAQPAETSALKRKQSEACTTFAGTKRAAGFAGVSSQTPALSPCAHQIELRWKSSSGAEPTGEVSAQPEHMTKNAMGSAHHTLAVNRCDMPPQVPCFVLE</sequence>
<reference evidence="1" key="1">
    <citation type="submission" date="2020-05" db="EMBL/GenBank/DDBJ databases">
        <authorList>
            <person name="Chiriac C."/>
            <person name="Salcher M."/>
            <person name="Ghai R."/>
            <person name="Kavagutti S V."/>
        </authorList>
    </citation>
    <scope>NUCLEOTIDE SEQUENCE</scope>
</reference>
<gene>
    <name evidence="1" type="ORF">UFOPK4061_01389</name>
</gene>
<accession>A0A6J7QVA6</accession>
<protein>
    <submittedName>
        <fullName evidence="1">Unannotated protein</fullName>
    </submittedName>
</protein>
<organism evidence="1">
    <name type="scientific">freshwater metagenome</name>
    <dbReference type="NCBI Taxonomy" id="449393"/>
    <lineage>
        <taxon>unclassified sequences</taxon>
        <taxon>metagenomes</taxon>
        <taxon>ecological metagenomes</taxon>
    </lineage>
</organism>